<dbReference type="InterPro" id="IPR010982">
    <property type="entry name" value="Lambda_DNA-bd_dom_sf"/>
</dbReference>
<dbReference type="KEGG" id="nfl:COO91_06184"/>
<evidence type="ECO:0000256" key="2">
    <source>
        <dbReference type="ARBA" id="ARBA00023125"/>
    </source>
</evidence>
<evidence type="ECO:0000313" key="4">
    <source>
        <dbReference type="EMBL" id="AUB40178.1"/>
    </source>
</evidence>
<dbReference type="Gene3D" id="1.10.10.2910">
    <property type="match status" value="1"/>
</dbReference>
<proteinExistence type="inferred from homology"/>
<name>A0A2K8SXK7_9NOSO</name>
<dbReference type="SMART" id="SM00530">
    <property type="entry name" value="HTH_XRE"/>
    <property type="match status" value="1"/>
</dbReference>
<dbReference type="SUPFAM" id="SSF47413">
    <property type="entry name" value="lambda repressor-like DNA-binding domains"/>
    <property type="match status" value="1"/>
</dbReference>
<accession>A0A2K8SXK7</accession>
<feature type="domain" description="HTH cro/C1-type" evidence="3">
    <location>
        <begin position="20"/>
        <end position="74"/>
    </location>
</feature>
<keyword evidence="2" id="KW-0238">DNA-binding</keyword>
<dbReference type="Proteomes" id="UP000232003">
    <property type="component" value="Chromosome"/>
</dbReference>
<dbReference type="PANTHER" id="PTHR36924">
    <property type="entry name" value="ANTITOXIN HIGA-1"/>
    <property type="match status" value="1"/>
</dbReference>
<dbReference type="Pfam" id="PF06114">
    <property type="entry name" value="Peptidase_M78"/>
    <property type="match status" value="1"/>
</dbReference>
<sequence length="368" mass="42712">MIETTRTFTPDWVSPPGDTIADILEERDWTQVQLADRLGYTTKHISLLINGKAPINEETALKLERVLGSTTAFWLNREAQYRAGLARIEEENRLKGWTSWLDQLPVKDLMNQGVIPKCRLIAKNKPDLVKKLLQFFGVASPEDWQNYYAGMEVAFRRTREEQSDVGAISTWLRLGEIKAEQLDSPKYSKPKFEKAVRQIRTLTMLPPEEFEPQMQKLCWEAGVVLVLVPSIKKAHVSGVARWLNPHKALIQLSLYGKTNNRFWFNFFHEAAHILLHDKENIFLDEWNSGESLKSEQERQADQWSREFLIPPEYEGELVKLKSETDVIDFAERISIHPGIVVGRLQHDYLIDWSWMNNLKVSLHFQSIE</sequence>
<keyword evidence="5" id="KW-1185">Reference proteome</keyword>
<dbReference type="RefSeq" id="WP_100900968.1">
    <property type="nucleotide sequence ID" value="NZ_CAWNNC010000001.1"/>
</dbReference>
<evidence type="ECO:0000256" key="1">
    <source>
        <dbReference type="ARBA" id="ARBA00007227"/>
    </source>
</evidence>
<dbReference type="PANTHER" id="PTHR36924:SF1">
    <property type="entry name" value="ANTITOXIN HIGA-1"/>
    <property type="match status" value="1"/>
</dbReference>
<dbReference type="AlphaFoldDB" id="A0A2K8SXK7"/>
<dbReference type="InterPro" id="IPR001387">
    <property type="entry name" value="Cro/C1-type_HTH"/>
</dbReference>
<dbReference type="PROSITE" id="PS50943">
    <property type="entry name" value="HTH_CROC1"/>
    <property type="match status" value="1"/>
</dbReference>
<comment type="similarity">
    <text evidence="1">Belongs to the short-chain fatty acyl-CoA assimilation regulator (ScfR) family.</text>
</comment>
<reference evidence="4 5" key="1">
    <citation type="submission" date="2017-11" db="EMBL/GenBank/DDBJ databases">
        <title>Complete genome of a free-living desiccation-tolerant cyanobacterium and its photosynthetic adaptation to extreme terrestrial habitat.</title>
        <authorList>
            <person name="Shang J."/>
        </authorList>
    </citation>
    <scope>NUCLEOTIDE SEQUENCE [LARGE SCALE GENOMIC DNA]</scope>
    <source>
        <strain evidence="4 5">CCNUN1</strain>
    </source>
</reference>
<dbReference type="InterPro" id="IPR010359">
    <property type="entry name" value="IrrE_HExxH"/>
</dbReference>
<dbReference type="EMBL" id="CP024785">
    <property type="protein sequence ID" value="AUB40178.1"/>
    <property type="molecule type" value="Genomic_DNA"/>
</dbReference>
<dbReference type="Gene3D" id="1.10.260.40">
    <property type="entry name" value="lambda repressor-like DNA-binding domains"/>
    <property type="match status" value="1"/>
</dbReference>
<gene>
    <name evidence="4" type="ORF">COO91_06184</name>
</gene>
<evidence type="ECO:0000259" key="3">
    <source>
        <dbReference type="PROSITE" id="PS50943"/>
    </source>
</evidence>
<dbReference type="GO" id="GO:0003677">
    <property type="term" value="F:DNA binding"/>
    <property type="evidence" value="ECO:0007669"/>
    <property type="project" value="UniProtKB-KW"/>
</dbReference>
<evidence type="ECO:0000313" key="5">
    <source>
        <dbReference type="Proteomes" id="UP000232003"/>
    </source>
</evidence>
<dbReference type="InterPro" id="IPR013430">
    <property type="entry name" value="Toxin_antidote_HigA"/>
</dbReference>
<dbReference type="CDD" id="cd00093">
    <property type="entry name" value="HTH_XRE"/>
    <property type="match status" value="1"/>
</dbReference>
<protein>
    <submittedName>
        <fullName evidence="4">Zn-dependent peptidase ImmA, M78 family</fullName>
    </submittedName>
</protein>
<dbReference type="Pfam" id="PF01381">
    <property type="entry name" value="HTH_3"/>
    <property type="match status" value="1"/>
</dbReference>
<organism evidence="4 5">
    <name type="scientific">Nostoc flagelliforme CCNUN1</name>
    <dbReference type="NCBI Taxonomy" id="2038116"/>
    <lineage>
        <taxon>Bacteria</taxon>
        <taxon>Bacillati</taxon>
        <taxon>Cyanobacteriota</taxon>
        <taxon>Cyanophyceae</taxon>
        <taxon>Nostocales</taxon>
        <taxon>Nostocaceae</taxon>
        <taxon>Nostoc</taxon>
    </lineage>
</organism>
<dbReference type="OrthoDB" id="9796786at2"/>